<dbReference type="Proteomes" id="UP000068026">
    <property type="component" value="Chromosome"/>
</dbReference>
<keyword evidence="1" id="KW-0472">Membrane</keyword>
<reference evidence="5" key="3">
    <citation type="submission" date="2016-11" db="EMBL/GenBank/DDBJ databases">
        <authorList>
            <person name="Jaros S."/>
            <person name="Januszkiewicz K."/>
            <person name="Wedrychowicz H."/>
        </authorList>
    </citation>
    <scope>NUCLEOTIDE SEQUENCE [LARGE SCALE GENOMIC DNA]</scope>
    <source>
        <strain evidence="5">DSM 1682</strain>
    </source>
</reference>
<gene>
    <name evidence="2" type="ORF">CPRO_13740</name>
    <name evidence="3" type="ORF">SAMN02745151_01185</name>
</gene>
<accession>A0A0X1U7P9</accession>
<dbReference type="EMBL" id="CP014223">
    <property type="protein sequence ID" value="AMJ40967.1"/>
    <property type="molecule type" value="Genomic_DNA"/>
</dbReference>
<reference evidence="3" key="4">
    <citation type="submission" date="2016-11" db="EMBL/GenBank/DDBJ databases">
        <authorList>
            <person name="Varghese N."/>
            <person name="Submissions S."/>
        </authorList>
    </citation>
    <scope>NUCLEOTIDE SEQUENCE</scope>
    <source>
        <strain evidence="3">DSM 1682</strain>
    </source>
</reference>
<dbReference type="EMBL" id="FQUA01000004">
    <property type="protein sequence ID" value="SHE60001.1"/>
    <property type="molecule type" value="Genomic_DNA"/>
</dbReference>
<feature type="transmembrane region" description="Helical" evidence="1">
    <location>
        <begin position="31"/>
        <end position="52"/>
    </location>
</feature>
<evidence type="ECO:0000313" key="5">
    <source>
        <dbReference type="Proteomes" id="UP000184204"/>
    </source>
</evidence>
<proteinExistence type="predicted"/>
<reference evidence="2 4" key="1">
    <citation type="journal article" date="2016" name="Genome Announc.">
        <title>Complete Genome Sequence of the Amino Acid-Fermenting Clostridium propionicum X2 (DSM 1682).</title>
        <authorList>
            <person name="Poehlein A."/>
            <person name="Schlien K."/>
            <person name="Chowdhury N.P."/>
            <person name="Gottschalk G."/>
            <person name="Buckel W."/>
            <person name="Daniel R."/>
        </authorList>
    </citation>
    <scope>NUCLEOTIDE SEQUENCE [LARGE SCALE GENOMIC DNA]</scope>
    <source>
        <strain evidence="2 4">X2</strain>
    </source>
</reference>
<evidence type="ECO:0000313" key="4">
    <source>
        <dbReference type="Proteomes" id="UP000068026"/>
    </source>
</evidence>
<dbReference type="AlphaFoldDB" id="A0A0X1U7P9"/>
<feature type="transmembrane region" description="Helical" evidence="1">
    <location>
        <begin position="64"/>
        <end position="83"/>
    </location>
</feature>
<dbReference type="Proteomes" id="UP000184204">
    <property type="component" value="Unassembled WGS sequence"/>
</dbReference>
<name>A0A0X1U7P9_ANAPI</name>
<evidence type="ECO:0000256" key="1">
    <source>
        <dbReference type="SAM" id="Phobius"/>
    </source>
</evidence>
<organism evidence="3 5">
    <name type="scientific">Anaerotignum propionicum DSM 1682</name>
    <dbReference type="NCBI Taxonomy" id="991789"/>
    <lineage>
        <taxon>Bacteria</taxon>
        <taxon>Bacillati</taxon>
        <taxon>Bacillota</taxon>
        <taxon>Clostridia</taxon>
        <taxon>Lachnospirales</taxon>
        <taxon>Anaerotignaceae</taxon>
        <taxon>Anaerotignum</taxon>
    </lineage>
</organism>
<protein>
    <submittedName>
        <fullName evidence="3">Uncharacterized protein</fullName>
    </submittedName>
</protein>
<dbReference type="RefSeq" id="WP_066049420.1">
    <property type="nucleotide sequence ID" value="NZ_CP014223.1"/>
</dbReference>
<reference evidence="4" key="2">
    <citation type="submission" date="2016-01" db="EMBL/GenBank/DDBJ databases">
        <authorList>
            <person name="Poehlein A."/>
            <person name="Schlien K."/>
            <person name="Gottschalk G."/>
            <person name="Buckel W."/>
            <person name="Daniel R."/>
        </authorList>
    </citation>
    <scope>NUCLEOTIDE SEQUENCE [LARGE SCALE GENOMIC DNA]</scope>
    <source>
        <strain evidence="4">X2</strain>
    </source>
</reference>
<keyword evidence="1" id="KW-0812">Transmembrane</keyword>
<evidence type="ECO:0000313" key="2">
    <source>
        <dbReference type="EMBL" id="AMJ40967.1"/>
    </source>
</evidence>
<sequence length="90" mass="10622">MDPREIEEVEQIFDLKTRKEKRGKRKNRKQFFSELFKCVFLMVVAMLSAAIIVPKSEAAPEKALIIYEFCAVFAIIILVSFWLDKPRRKK</sequence>
<keyword evidence="1" id="KW-1133">Transmembrane helix</keyword>
<dbReference type="KEGG" id="cpro:CPRO_13740"/>
<evidence type="ECO:0000313" key="3">
    <source>
        <dbReference type="EMBL" id="SHE60001.1"/>
    </source>
</evidence>
<keyword evidence="4" id="KW-1185">Reference proteome</keyword>